<evidence type="ECO:0000256" key="1">
    <source>
        <dbReference type="ARBA" id="ARBA00011955"/>
    </source>
</evidence>
<dbReference type="PIRSF" id="PIRSF006268">
    <property type="entry name" value="ApbE"/>
    <property type="match status" value="1"/>
</dbReference>
<comment type="caution">
    <text evidence="13">The sequence shown here is derived from an EMBL/GenBank/DDBJ whole genome shotgun (WGS) entry which is preliminary data.</text>
</comment>
<evidence type="ECO:0000313" key="13">
    <source>
        <dbReference type="EMBL" id="SDW74352.1"/>
    </source>
</evidence>
<evidence type="ECO:0000256" key="2">
    <source>
        <dbReference type="ARBA" id="ARBA00016337"/>
    </source>
</evidence>
<evidence type="ECO:0000256" key="11">
    <source>
        <dbReference type="PIRSR" id="PIRSR006268-2"/>
    </source>
</evidence>
<keyword evidence="7 10" id="KW-0460">Magnesium</keyword>
<organism evidence="13 14">
    <name type="scientific">Acidaminococcus fermentans</name>
    <dbReference type="NCBI Taxonomy" id="905"/>
    <lineage>
        <taxon>Bacteria</taxon>
        <taxon>Bacillati</taxon>
        <taxon>Bacillota</taxon>
        <taxon>Negativicutes</taxon>
        <taxon>Acidaminococcales</taxon>
        <taxon>Acidaminococcaceae</taxon>
        <taxon>Acidaminococcus</taxon>
    </lineage>
</organism>
<dbReference type="PANTHER" id="PTHR30040">
    <property type="entry name" value="THIAMINE BIOSYNTHESIS LIPOPROTEIN APBE"/>
    <property type="match status" value="1"/>
</dbReference>
<evidence type="ECO:0000313" key="14">
    <source>
        <dbReference type="Proteomes" id="UP000182379"/>
    </source>
</evidence>
<dbReference type="SUPFAM" id="SSF143631">
    <property type="entry name" value="ApbE-like"/>
    <property type="match status" value="1"/>
</dbReference>
<evidence type="ECO:0000256" key="9">
    <source>
        <dbReference type="ARBA" id="ARBA00048540"/>
    </source>
</evidence>
<evidence type="ECO:0000256" key="5">
    <source>
        <dbReference type="ARBA" id="ARBA00022723"/>
    </source>
</evidence>
<keyword evidence="3 10" id="KW-0285">Flavoprotein</keyword>
<dbReference type="EC" id="2.7.1.180" evidence="1 10"/>
<evidence type="ECO:0000256" key="6">
    <source>
        <dbReference type="ARBA" id="ARBA00022827"/>
    </source>
</evidence>
<dbReference type="Gene3D" id="3.10.520.10">
    <property type="entry name" value="ApbE-like domains"/>
    <property type="match status" value="1"/>
</dbReference>
<feature type="binding site" evidence="11">
    <location>
        <position position="170"/>
    </location>
    <ligand>
        <name>Mg(2+)</name>
        <dbReference type="ChEBI" id="CHEBI:18420"/>
    </ligand>
</feature>
<dbReference type="Pfam" id="PF02424">
    <property type="entry name" value="ApbE"/>
    <property type="match status" value="1"/>
</dbReference>
<keyword evidence="12" id="KW-0732">Signal</keyword>
<comment type="catalytic activity">
    <reaction evidence="9 10">
        <text>L-threonyl-[protein] + FAD = FMN-L-threonyl-[protein] + AMP + H(+)</text>
        <dbReference type="Rhea" id="RHEA:36847"/>
        <dbReference type="Rhea" id="RHEA-COMP:11060"/>
        <dbReference type="Rhea" id="RHEA-COMP:11061"/>
        <dbReference type="ChEBI" id="CHEBI:15378"/>
        <dbReference type="ChEBI" id="CHEBI:30013"/>
        <dbReference type="ChEBI" id="CHEBI:57692"/>
        <dbReference type="ChEBI" id="CHEBI:74257"/>
        <dbReference type="ChEBI" id="CHEBI:456215"/>
        <dbReference type="EC" id="2.7.1.180"/>
    </reaction>
</comment>
<evidence type="ECO:0000256" key="10">
    <source>
        <dbReference type="PIRNR" id="PIRNR006268"/>
    </source>
</evidence>
<keyword evidence="13" id="KW-0449">Lipoprotein</keyword>
<evidence type="ECO:0000256" key="4">
    <source>
        <dbReference type="ARBA" id="ARBA00022679"/>
    </source>
</evidence>
<name>A0A1H2W100_ACIFE</name>
<reference evidence="13 14" key="1">
    <citation type="submission" date="2016-10" db="EMBL/GenBank/DDBJ databases">
        <authorList>
            <person name="Varghese N."/>
            <person name="Submissions S."/>
        </authorList>
    </citation>
    <scope>NUCLEOTIDE SEQUENCE [LARGE SCALE GENOMIC DNA]</scope>
    <source>
        <strain evidence="13 14">WCC6</strain>
    </source>
</reference>
<feature type="chain" id="PRO_5039920815" description="FAD:protein FMN transferase" evidence="12">
    <location>
        <begin position="18"/>
        <end position="333"/>
    </location>
</feature>
<evidence type="ECO:0000256" key="7">
    <source>
        <dbReference type="ARBA" id="ARBA00022842"/>
    </source>
</evidence>
<dbReference type="InterPro" id="IPR003374">
    <property type="entry name" value="ApbE-like_sf"/>
</dbReference>
<dbReference type="GO" id="GO:0046872">
    <property type="term" value="F:metal ion binding"/>
    <property type="evidence" value="ECO:0007669"/>
    <property type="project" value="UniProtKB-UniRule"/>
</dbReference>
<evidence type="ECO:0000256" key="12">
    <source>
        <dbReference type="SAM" id="SignalP"/>
    </source>
</evidence>
<keyword evidence="6 10" id="KW-0274">FAD</keyword>
<dbReference type="Proteomes" id="UP000182379">
    <property type="component" value="Unassembled WGS sequence"/>
</dbReference>
<evidence type="ECO:0000256" key="3">
    <source>
        <dbReference type="ARBA" id="ARBA00022630"/>
    </source>
</evidence>
<sequence>MKKLLASLLVFSSLTCAGCFFQTEKQEDTRFMMDTIVTITTTGDSKKDLAAATSDAFQLFQTIANQTDPYTEQGPEDLYAVNQSAGQGPHKVSPYLMDILSKVQPMGNRDLDLSLGPVIQVWNAHKEARTVPGQEEIARALARTGPGTYTVDTAANTVTLAPGAQLDLGAVAKGYAVEQTADLLSRDKRVKTALINAGGNIKVLGTKEDGSPWKIGVQDPRNPQRIIGTLAVKDGTAIATSGDYQRYYEVDGKRYHHILDPHTGWPAWHARSVTVVTRSAFWADYYSTLLFVLPEDKAMALVEDNPNLEMLYVDQDGKTFLSSGLKAIYTPEK</sequence>
<dbReference type="AlphaFoldDB" id="A0A1H2W100"/>
<accession>A0A1H2W100</accession>
<dbReference type="InterPro" id="IPR024932">
    <property type="entry name" value="ApbE"/>
</dbReference>
<evidence type="ECO:0000256" key="8">
    <source>
        <dbReference type="ARBA" id="ARBA00031306"/>
    </source>
</evidence>
<protein>
    <recommendedName>
        <fullName evidence="2 10">FAD:protein FMN transferase</fullName>
        <ecNumber evidence="1 10">2.7.1.180</ecNumber>
    </recommendedName>
    <alternativeName>
        <fullName evidence="8 10">Flavin transferase</fullName>
    </alternativeName>
</protein>
<comment type="cofactor">
    <cofactor evidence="11">
        <name>Mg(2+)</name>
        <dbReference type="ChEBI" id="CHEBI:18420"/>
    </cofactor>
    <cofactor evidence="11">
        <name>Mn(2+)</name>
        <dbReference type="ChEBI" id="CHEBI:29035"/>
    </cofactor>
    <text evidence="11">Magnesium. Can also use manganese.</text>
</comment>
<feature type="binding site" evidence="11">
    <location>
        <position position="288"/>
    </location>
    <ligand>
        <name>Mg(2+)</name>
        <dbReference type="ChEBI" id="CHEBI:18420"/>
    </ligand>
</feature>
<comment type="similarity">
    <text evidence="10">Belongs to the ApbE family.</text>
</comment>
<keyword evidence="5 10" id="KW-0479">Metal-binding</keyword>
<feature type="signal peptide" evidence="12">
    <location>
        <begin position="1"/>
        <end position="17"/>
    </location>
</feature>
<keyword evidence="4 10" id="KW-0808">Transferase</keyword>
<dbReference type="PANTHER" id="PTHR30040:SF2">
    <property type="entry name" value="FAD:PROTEIN FMN TRANSFERASE"/>
    <property type="match status" value="1"/>
</dbReference>
<feature type="binding site" evidence="11">
    <location>
        <position position="284"/>
    </location>
    <ligand>
        <name>Mg(2+)</name>
        <dbReference type="ChEBI" id="CHEBI:18420"/>
    </ligand>
</feature>
<dbReference type="GO" id="GO:0016740">
    <property type="term" value="F:transferase activity"/>
    <property type="evidence" value="ECO:0007669"/>
    <property type="project" value="UniProtKB-UniRule"/>
</dbReference>
<dbReference type="EMBL" id="FNOP01000005">
    <property type="protein sequence ID" value="SDW74352.1"/>
    <property type="molecule type" value="Genomic_DNA"/>
</dbReference>
<proteinExistence type="inferred from homology"/>
<gene>
    <name evidence="13" type="ORF">SAMN05216495_10563</name>
</gene>